<proteinExistence type="predicted"/>
<evidence type="ECO:0000313" key="1">
    <source>
        <dbReference type="EMBL" id="GEB51044.1"/>
    </source>
</evidence>
<dbReference type="CDD" id="cd07812">
    <property type="entry name" value="SRPBCC"/>
    <property type="match status" value="1"/>
</dbReference>
<dbReference type="InterPro" id="IPR023393">
    <property type="entry name" value="START-like_dom_sf"/>
</dbReference>
<evidence type="ECO:0000313" key="2">
    <source>
        <dbReference type="Proteomes" id="UP000319210"/>
    </source>
</evidence>
<name>A0A4Y3R079_STRCI</name>
<comment type="caution">
    <text evidence="1">The sequence shown here is derived from an EMBL/GenBank/DDBJ whole genome shotgun (WGS) entry which is preliminary data.</text>
</comment>
<dbReference type="Proteomes" id="UP000319210">
    <property type="component" value="Unassembled WGS sequence"/>
</dbReference>
<organism evidence="1 2">
    <name type="scientific">Streptomyces cacaoi</name>
    <dbReference type="NCBI Taxonomy" id="1898"/>
    <lineage>
        <taxon>Bacteria</taxon>
        <taxon>Bacillati</taxon>
        <taxon>Actinomycetota</taxon>
        <taxon>Actinomycetes</taxon>
        <taxon>Kitasatosporales</taxon>
        <taxon>Streptomycetaceae</taxon>
        <taxon>Streptomyces</taxon>
    </lineage>
</organism>
<dbReference type="OrthoDB" id="4618973at2"/>
<keyword evidence="2" id="KW-1185">Reference proteome</keyword>
<reference evidence="1 2" key="1">
    <citation type="submission" date="2019-06" db="EMBL/GenBank/DDBJ databases">
        <title>Whole genome shotgun sequence of Streptomyces cacaoi subsp. cacaoi NBRC 12748.</title>
        <authorList>
            <person name="Hosoyama A."/>
            <person name="Uohara A."/>
            <person name="Ohji S."/>
            <person name="Ichikawa N."/>
        </authorList>
    </citation>
    <scope>NUCLEOTIDE SEQUENCE [LARGE SCALE GENOMIC DNA]</scope>
    <source>
        <strain evidence="1 2">NBRC 12748</strain>
    </source>
</reference>
<dbReference type="AlphaFoldDB" id="A0A4Y3R079"/>
<dbReference type="SUPFAM" id="SSF55961">
    <property type="entry name" value="Bet v1-like"/>
    <property type="match status" value="1"/>
</dbReference>
<dbReference type="RefSeq" id="WP_086814036.1">
    <property type="nucleotide sequence ID" value="NZ_BJMM01000017.1"/>
</dbReference>
<dbReference type="Pfam" id="PF10604">
    <property type="entry name" value="Polyketide_cyc2"/>
    <property type="match status" value="1"/>
</dbReference>
<dbReference type="EMBL" id="BJMM01000017">
    <property type="protein sequence ID" value="GEB51044.1"/>
    <property type="molecule type" value="Genomic_DNA"/>
</dbReference>
<protein>
    <submittedName>
        <fullName evidence="1">Polyketide cyclase</fullName>
    </submittedName>
</protein>
<dbReference type="Gene3D" id="3.30.530.20">
    <property type="match status" value="1"/>
</dbReference>
<gene>
    <name evidence="1" type="ORF">SCA03_35950</name>
</gene>
<accession>A0A4Y3R079</accession>
<sequence length="171" mass="19341">MERLWKVQESIVVNAPRTKVYAALSRLQNMGKWSPECFYVWHRGTTAREGTGFVGFNRKGPLVWFTTCRVTVADAPYEFAFRVSTFGLPVALWGYRLEPDGEGTRVTEYWQDLRSGPGARVTELLGLAFTGTRPEARAAANRAGMRTTLRRLQQALAAWPTDRPTERQRGS</sequence>
<dbReference type="InterPro" id="IPR019587">
    <property type="entry name" value="Polyketide_cyclase/dehydratase"/>
</dbReference>